<dbReference type="InterPro" id="IPR001223">
    <property type="entry name" value="Glyco_hydro18_cat"/>
</dbReference>
<dbReference type="GO" id="GO:0005975">
    <property type="term" value="P:carbohydrate metabolic process"/>
    <property type="evidence" value="ECO:0007669"/>
    <property type="project" value="InterPro"/>
</dbReference>
<feature type="domain" description="GH18" evidence="6">
    <location>
        <begin position="376"/>
        <end position="746"/>
    </location>
</feature>
<dbReference type="InterPro" id="IPR029070">
    <property type="entry name" value="Chitinase_insertion_sf"/>
</dbReference>
<evidence type="ECO:0000256" key="5">
    <source>
        <dbReference type="RuleBase" id="RU000489"/>
    </source>
</evidence>
<dbReference type="FunFam" id="3.10.50.10:FF:000001">
    <property type="entry name" value="Chitinase 3-like 1"/>
    <property type="match status" value="2"/>
</dbReference>
<dbReference type="GO" id="GO:0006032">
    <property type="term" value="P:chitin catabolic process"/>
    <property type="evidence" value="ECO:0007669"/>
    <property type="project" value="TreeGrafter"/>
</dbReference>
<dbReference type="SUPFAM" id="SSF51445">
    <property type="entry name" value="(Trans)glycosidases"/>
    <property type="match status" value="2"/>
</dbReference>
<evidence type="ECO:0000256" key="4">
    <source>
        <dbReference type="ARBA" id="ARBA00023295"/>
    </source>
</evidence>
<dbReference type="PROSITE" id="PS01095">
    <property type="entry name" value="GH18_1"/>
    <property type="match status" value="2"/>
</dbReference>
<gene>
    <name evidence="7" type="ORF">TMSB3V08_LOCUS3353</name>
</gene>
<dbReference type="InterPro" id="IPR011583">
    <property type="entry name" value="Chitinase_II/V-like_cat"/>
</dbReference>
<keyword evidence="4 5" id="KW-0326">Glycosidase</keyword>
<keyword evidence="3" id="KW-1015">Disulfide bond</keyword>
<dbReference type="InterPro" id="IPR017853">
    <property type="entry name" value="GH"/>
</dbReference>
<dbReference type="Pfam" id="PF00704">
    <property type="entry name" value="Glyco_hydro_18"/>
    <property type="match status" value="2"/>
</dbReference>
<dbReference type="PROSITE" id="PS51910">
    <property type="entry name" value="GH18_2"/>
    <property type="match status" value="2"/>
</dbReference>
<dbReference type="EMBL" id="OB793203">
    <property type="protein sequence ID" value="CAD7426468.1"/>
    <property type="molecule type" value="Genomic_DNA"/>
</dbReference>
<dbReference type="GO" id="GO:0004568">
    <property type="term" value="F:chitinase activity"/>
    <property type="evidence" value="ECO:0007669"/>
    <property type="project" value="TreeGrafter"/>
</dbReference>
<dbReference type="FunFam" id="3.20.20.80:FF:000007">
    <property type="entry name" value="Acidic mammalian chitinase"/>
    <property type="match status" value="2"/>
</dbReference>
<evidence type="ECO:0000256" key="2">
    <source>
        <dbReference type="ARBA" id="ARBA00022801"/>
    </source>
</evidence>
<evidence type="ECO:0000313" key="7">
    <source>
        <dbReference type="EMBL" id="CAD7426468.1"/>
    </source>
</evidence>
<keyword evidence="1" id="KW-0732">Signal</keyword>
<dbReference type="CDD" id="cd02872">
    <property type="entry name" value="GH18_chitolectin_chitotriosidase"/>
    <property type="match status" value="2"/>
</dbReference>
<dbReference type="Gene3D" id="3.20.20.80">
    <property type="entry name" value="Glycosidases"/>
    <property type="match status" value="2"/>
</dbReference>
<dbReference type="Gene3D" id="3.10.50.10">
    <property type="match status" value="2"/>
</dbReference>
<dbReference type="GO" id="GO:0005576">
    <property type="term" value="C:extracellular region"/>
    <property type="evidence" value="ECO:0007669"/>
    <property type="project" value="TreeGrafter"/>
</dbReference>
<name>A0A7R9E4T0_9NEOP</name>
<dbReference type="SUPFAM" id="SSF54556">
    <property type="entry name" value="Chitinase insertion domain"/>
    <property type="match status" value="2"/>
</dbReference>
<proteinExistence type="predicted"/>
<dbReference type="PANTHER" id="PTHR11177">
    <property type="entry name" value="CHITINASE"/>
    <property type="match status" value="1"/>
</dbReference>
<evidence type="ECO:0000259" key="6">
    <source>
        <dbReference type="PROSITE" id="PS51910"/>
    </source>
</evidence>
<evidence type="ECO:0000256" key="3">
    <source>
        <dbReference type="ARBA" id="ARBA00023157"/>
    </source>
</evidence>
<dbReference type="AlphaFoldDB" id="A0A7R9E4T0"/>
<dbReference type="GO" id="GO:0008061">
    <property type="term" value="F:chitin binding"/>
    <property type="evidence" value="ECO:0007669"/>
    <property type="project" value="InterPro"/>
</dbReference>
<reference evidence="7" key="1">
    <citation type="submission" date="2020-11" db="EMBL/GenBank/DDBJ databases">
        <authorList>
            <person name="Tran Van P."/>
        </authorList>
    </citation>
    <scope>NUCLEOTIDE SEQUENCE</scope>
</reference>
<organism evidence="7">
    <name type="scientific">Timema monikensis</name>
    <dbReference type="NCBI Taxonomy" id="170555"/>
    <lineage>
        <taxon>Eukaryota</taxon>
        <taxon>Metazoa</taxon>
        <taxon>Ecdysozoa</taxon>
        <taxon>Arthropoda</taxon>
        <taxon>Hexapoda</taxon>
        <taxon>Insecta</taxon>
        <taxon>Pterygota</taxon>
        <taxon>Neoptera</taxon>
        <taxon>Polyneoptera</taxon>
        <taxon>Phasmatodea</taxon>
        <taxon>Timematodea</taxon>
        <taxon>Timematoidea</taxon>
        <taxon>Timematidae</taxon>
        <taxon>Timema</taxon>
    </lineage>
</organism>
<accession>A0A7R9E4T0</accession>
<feature type="domain" description="GH18" evidence="6">
    <location>
        <begin position="845"/>
        <end position="1224"/>
    </location>
</feature>
<evidence type="ECO:0000256" key="1">
    <source>
        <dbReference type="ARBA" id="ARBA00022729"/>
    </source>
</evidence>
<protein>
    <recommendedName>
        <fullName evidence="6">GH18 domain-containing protein</fullName>
    </recommendedName>
</protein>
<keyword evidence="2 5" id="KW-0378">Hydrolase</keyword>
<sequence length="1264" mass="142644">MLNRHRQTPSDRVSCRKVKCLQCAACQRKCIQPQVELEIIYQKITSLHPDKIISPETDVFVRMPTGADNGENPVVCAIKIQPSCTRAAPAQPITVCNLHYTVWSNSGLTLSLGTQATVPSADMFGESQAKVGDVNKNTSPFNQSHTILRMRSSARERCMVLRVLQNRASKESMAPFPCLLQPIFHHISDSRVLRERERPLSPFLFPWIFNVRVYFLFSYKRPNITFLPAHFTAVTRRTFLPAHFTSVTRRTFLPARFTAVTRRTFLPARFPAVTRPNLPPCPVHHGNSPNLPPYPVHRGNSPNLPPCPLHRGNSPNLPPCPVPRGNSPNLPPCPVHRGNSPNLPPCPVPREVSCELSVSTKEATGLLYLNVDCQKSDVVCYYTNWSQYRPKHGKFLPEDIQPDLCTHVIFAFGWLKKGKLSSFESNDETKDGKTGLYERIMSLKKSNPKLKFFLSTGGWSFGTQKFKVMSATRYSRQTFIYSAIPFLRDRNFDGLDLDWEYPKGSDDKKNFVLLLKELREAFEAEAQEVKKARLLLTAAVPVGPDNVRGGYDVPAVASYLDFINLMAYDFHGKWERETGHNAPLYAPSTDSEWRKQLSVDHAANMWVKMGAPKDKLVIGMPTYGRTFTLSNPEVFRVNAPASGGGKAGDYTKEGGFLAYYEVCDMLRNGASYIWDEEMKVPYAVQGDQWVGFDDERSIRNKMKWIKDGGFGGAMVWTVDMDDFTGDVCGGVKYPLITAMRRRVPTHHRHENNVNTRGESFLEGLKGVHSVLINTEPPIFRTTSTQENNVNTRGESFLEGLKGVHSVLINTEPPLFRTTSTQEPFGCRYVPLYRLTKPLCVLVRAPQVFCYMTSWSQKRPGAGKFTPDNIDATLCTHVIYAFATLKDHKLAPGDEKDIDMYEKVVALREKNPDIQVRHSLVGDCHSLAGAILLAIGGWAFGSTPFKELTSNVFRMNQFVYEAIELLREYKFNGLDVDWEYPRGADDRAAYVNLLKELRLAFEGETKTSGEPRLLLTAAVPASFEAIAAGYDVPEISKYLDFINVMTYDFHGQWERQVGHNSPLFPLESTTSYQKKLTVDFSAREWVKQGAPKEKLMIGMPTYGRSFTLIDPTKFDIGAPASGGGVAGKYTGEAGFMSYYEVCDFLHAENTTLVWDNEQQVPFAYRKDQWVGFDDERSLKTKMSWLKEEGFGGIMIWSVDMDDFRGHCGTGKYPLINAMRQELDGYSVKLEYDGPYESYNPNGKYTTKNRECISTLLNEFPVTKLN</sequence>
<dbReference type="SMART" id="SM00636">
    <property type="entry name" value="Glyco_18"/>
    <property type="match status" value="2"/>
</dbReference>
<dbReference type="PANTHER" id="PTHR11177:SF317">
    <property type="entry name" value="CHITINASE 12-RELATED"/>
    <property type="match status" value="1"/>
</dbReference>
<dbReference type="InterPro" id="IPR050314">
    <property type="entry name" value="Glycosyl_Hydrlase_18"/>
</dbReference>
<dbReference type="InterPro" id="IPR001579">
    <property type="entry name" value="Glyco_hydro_18_chit_AS"/>
</dbReference>